<proteinExistence type="predicted"/>
<gene>
    <name evidence="1" type="ORF">DHETER_LOCUS1079</name>
</gene>
<organism evidence="1 2">
    <name type="scientific">Dentiscutata heterogama</name>
    <dbReference type="NCBI Taxonomy" id="1316150"/>
    <lineage>
        <taxon>Eukaryota</taxon>
        <taxon>Fungi</taxon>
        <taxon>Fungi incertae sedis</taxon>
        <taxon>Mucoromycota</taxon>
        <taxon>Glomeromycotina</taxon>
        <taxon>Glomeromycetes</taxon>
        <taxon>Diversisporales</taxon>
        <taxon>Gigasporaceae</taxon>
        <taxon>Dentiscutata</taxon>
    </lineage>
</organism>
<name>A0ACA9K798_9GLOM</name>
<sequence>MAFKSSPVRFQIKRIKTHGDIVFLRFSSVRCFYVFDKSDEKITDFWTTIAIEA</sequence>
<reference evidence="1" key="1">
    <citation type="submission" date="2021-06" db="EMBL/GenBank/DDBJ databases">
        <authorList>
            <person name="Kallberg Y."/>
            <person name="Tangrot J."/>
            <person name="Rosling A."/>
        </authorList>
    </citation>
    <scope>NUCLEOTIDE SEQUENCE</scope>
    <source>
        <strain evidence="1">IL203A</strain>
    </source>
</reference>
<keyword evidence="2" id="KW-1185">Reference proteome</keyword>
<accession>A0ACA9K798</accession>
<evidence type="ECO:0000313" key="2">
    <source>
        <dbReference type="Proteomes" id="UP000789702"/>
    </source>
</evidence>
<dbReference type="Proteomes" id="UP000789702">
    <property type="component" value="Unassembled WGS sequence"/>
</dbReference>
<protein>
    <submittedName>
        <fullName evidence="1">17466_t:CDS:1</fullName>
    </submittedName>
</protein>
<evidence type="ECO:0000313" key="1">
    <source>
        <dbReference type="EMBL" id="CAG8456332.1"/>
    </source>
</evidence>
<comment type="caution">
    <text evidence="1">The sequence shown here is derived from an EMBL/GenBank/DDBJ whole genome shotgun (WGS) entry which is preliminary data.</text>
</comment>
<dbReference type="EMBL" id="CAJVPU010000611">
    <property type="protein sequence ID" value="CAG8456332.1"/>
    <property type="molecule type" value="Genomic_DNA"/>
</dbReference>